<evidence type="ECO:0000313" key="3">
    <source>
        <dbReference type="Proteomes" id="UP000265520"/>
    </source>
</evidence>
<dbReference type="AlphaFoldDB" id="A0A392TLS3"/>
<sequence>SLPLDDLDGSSNQDSRDFANIKSLKPEGPA</sequence>
<dbReference type="Proteomes" id="UP000265520">
    <property type="component" value="Unassembled WGS sequence"/>
</dbReference>
<accession>A0A392TLS3</accession>
<keyword evidence="3" id="KW-1185">Reference proteome</keyword>
<proteinExistence type="predicted"/>
<comment type="caution">
    <text evidence="2">The sequence shown here is derived from an EMBL/GenBank/DDBJ whole genome shotgun (WGS) entry which is preliminary data.</text>
</comment>
<protein>
    <submittedName>
        <fullName evidence="2">Uncharacterized protein</fullName>
    </submittedName>
</protein>
<organism evidence="2 3">
    <name type="scientific">Trifolium medium</name>
    <dbReference type="NCBI Taxonomy" id="97028"/>
    <lineage>
        <taxon>Eukaryota</taxon>
        <taxon>Viridiplantae</taxon>
        <taxon>Streptophyta</taxon>
        <taxon>Embryophyta</taxon>
        <taxon>Tracheophyta</taxon>
        <taxon>Spermatophyta</taxon>
        <taxon>Magnoliopsida</taxon>
        <taxon>eudicotyledons</taxon>
        <taxon>Gunneridae</taxon>
        <taxon>Pentapetalae</taxon>
        <taxon>rosids</taxon>
        <taxon>fabids</taxon>
        <taxon>Fabales</taxon>
        <taxon>Fabaceae</taxon>
        <taxon>Papilionoideae</taxon>
        <taxon>50 kb inversion clade</taxon>
        <taxon>NPAAA clade</taxon>
        <taxon>Hologalegina</taxon>
        <taxon>IRL clade</taxon>
        <taxon>Trifolieae</taxon>
        <taxon>Trifolium</taxon>
    </lineage>
</organism>
<feature type="region of interest" description="Disordered" evidence="1">
    <location>
        <begin position="1"/>
        <end position="30"/>
    </location>
</feature>
<dbReference type="EMBL" id="LXQA010593395">
    <property type="protein sequence ID" value="MCI61086.1"/>
    <property type="molecule type" value="Genomic_DNA"/>
</dbReference>
<reference evidence="2 3" key="1">
    <citation type="journal article" date="2018" name="Front. Plant Sci.">
        <title>Red Clover (Trifolium pratense) and Zigzag Clover (T. medium) - A Picture of Genomic Similarities and Differences.</title>
        <authorList>
            <person name="Dluhosova J."/>
            <person name="Istvanek J."/>
            <person name="Nedelnik J."/>
            <person name="Repkova J."/>
        </authorList>
    </citation>
    <scope>NUCLEOTIDE SEQUENCE [LARGE SCALE GENOMIC DNA]</scope>
    <source>
        <strain evidence="3">cv. 10/8</strain>
        <tissue evidence="2">Leaf</tissue>
    </source>
</reference>
<feature type="non-terminal residue" evidence="2">
    <location>
        <position position="1"/>
    </location>
</feature>
<evidence type="ECO:0000313" key="2">
    <source>
        <dbReference type="EMBL" id="MCI61086.1"/>
    </source>
</evidence>
<name>A0A392TLS3_9FABA</name>
<evidence type="ECO:0000256" key="1">
    <source>
        <dbReference type="SAM" id="MobiDB-lite"/>
    </source>
</evidence>